<name>A0A0C9T9G8_PAXIN</name>
<protein>
    <submittedName>
        <fullName evidence="3">Uncharacterized protein</fullName>
    </submittedName>
</protein>
<sequence length="279" mass="31465">MQSGAQIGIPLTGHSHDEKTLATALSDQTVRFWDLKTGRFPATVYIWDMKAASNDQNRPEVTKEQGNAEQRPKATREEDRKSETSSTRRRLDMLAVGFPVARVGAEASYYDREGYDRHVAAADPSQRANAPPQPETTPGNYATHAVLPPSPPHTPTDLRYRRQQPNEHPDEHKTAEIHRRTNDDTTSVTTTSSTRLAINTPNARERTERARTKHRSAHDTAIETERLRTEAQEKEAAASRAYDLLVLARDSQIELVHIHAAHPAHVPLTAKYYFLMFFD</sequence>
<keyword evidence="1" id="KW-0853">WD repeat</keyword>
<evidence type="ECO:0000256" key="1">
    <source>
        <dbReference type="PROSITE-ProRule" id="PRU00221"/>
    </source>
</evidence>
<evidence type="ECO:0000256" key="2">
    <source>
        <dbReference type="SAM" id="MobiDB-lite"/>
    </source>
</evidence>
<proteinExistence type="predicted"/>
<dbReference type="OrthoDB" id="10586245at2759"/>
<reference evidence="4" key="2">
    <citation type="submission" date="2015-01" db="EMBL/GenBank/DDBJ databases">
        <title>Evolutionary Origins and Diversification of the Mycorrhizal Mutualists.</title>
        <authorList>
            <consortium name="DOE Joint Genome Institute"/>
            <consortium name="Mycorrhizal Genomics Consortium"/>
            <person name="Kohler A."/>
            <person name="Kuo A."/>
            <person name="Nagy L.G."/>
            <person name="Floudas D."/>
            <person name="Copeland A."/>
            <person name="Barry K.W."/>
            <person name="Cichocki N."/>
            <person name="Veneault-Fourrey C."/>
            <person name="LaButti K."/>
            <person name="Lindquist E.A."/>
            <person name="Lipzen A."/>
            <person name="Lundell T."/>
            <person name="Morin E."/>
            <person name="Murat C."/>
            <person name="Riley R."/>
            <person name="Ohm R."/>
            <person name="Sun H."/>
            <person name="Tunlid A."/>
            <person name="Henrissat B."/>
            <person name="Grigoriev I.V."/>
            <person name="Hibbett D.S."/>
            <person name="Martin F."/>
        </authorList>
    </citation>
    <scope>NUCLEOTIDE SEQUENCE [LARGE SCALE GENOMIC DNA]</scope>
    <source>
        <strain evidence="4">ATCC 200175</strain>
    </source>
</reference>
<evidence type="ECO:0000313" key="4">
    <source>
        <dbReference type="Proteomes" id="UP000053647"/>
    </source>
</evidence>
<dbReference type="PROSITE" id="PS50082">
    <property type="entry name" value="WD_REPEATS_2"/>
    <property type="match status" value="1"/>
</dbReference>
<feature type="compositionally biased region" description="Basic and acidic residues" evidence="2">
    <location>
        <begin position="156"/>
        <end position="183"/>
    </location>
</feature>
<dbReference type="EMBL" id="KN819800">
    <property type="protein sequence ID" value="KIJ07733.1"/>
    <property type="molecule type" value="Genomic_DNA"/>
</dbReference>
<feature type="region of interest" description="Disordered" evidence="2">
    <location>
        <begin position="55"/>
        <end position="90"/>
    </location>
</feature>
<dbReference type="InterPro" id="IPR015943">
    <property type="entry name" value="WD40/YVTN_repeat-like_dom_sf"/>
</dbReference>
<dbReference type="InterPro" id="IPR001680">
    <property type="entry name" value="WD40_rpt"/>
</dbReference>
<dbReference type="Proteomes" id="UP000053647">
    <property type="component" value="Unassembled WGS sequence"/>
</dbReference>
<dbReference type="AlphaFoldDB" id="A0A0C9T9G8"/>
<evidence type="ECO:0000313" key="3">
    <source>
        <dbReference type="EMBL" id="KIJ07733.1"/>
    </source>
</evidence>
<feature type="compositionally biased region" description="Low complexity" evidence="2">
    <location>
        <begin position="184"/>
        <end position="195"/>
    </location>
</feature>
<keyword evidence="4" id="KW-1185">Reference proteome</keyword>
<dbReference type="HOGENOM" id="CLU_997833_0_0_1"/>
<organism evidence="3 4">
    <name type="scientific">Paxillus involutus ATCC 200175</name>
    <dbReference type="NCBI Taxonomy" id="664439"/>
    <lineage>
        <taxon>Eukaryota</taxon>
        <taxon>Fungi</taxon>
        <taxon>Dikarya</taxon>
        <taxon>Basidiomycota</taxon>
        <taxon>Agaricomycotina</taxon>
        <taxon>Agaricomycetes</taxon>
        <taxon>Agaricomycetidae</taxon>
        <taxon>Boletales</taxon>
        <taxon>Paxilineae</taxon>
        <taxon>Paxillaceae</taxon>
        <taxon>Paxillus</taxon>
    </lineage>
</organism>
<feature type="repeat" description="WD" evidence="1">
    <location>
        <begin position="15"/>
        <end position="43"/>
    </location>
</feature>
<feature type="region of interest" description="Disordered" evidence="2">
    <location>
        <begin position="123"/>
        <end position="221"/>
    </location>
</feature>
<reference evidence="3 4" key="1">
    <citation type="submission" date="2014-06" db="EMBL/GenBank/DDBJ databases">
        <authorList>
            <consortium name="DOE Joint Genome Institute"/>
            <person name="Kuo A."/>
            <person name="Kohler A."/>
            <person name="Nagy L.G."/>
            <person name="Floudas D."/>
            <person name="Copeland A."/>
            <person name="Barry K.W."/>
            <person name="Cichocki N."/>
            <person name="Veneault-Fourrey C."/>
            <person name="LaButti K."/>
            <person name="Lindquist E.A."/>
            <person name="Lipzen A."/>
            <person name="Lundell T."/>
            <person name="Morin E."/>
            <person name="Murat C."/>
            <person name="Sun H."/>
            <person name="Tunlid A."/>
            <person name="Henrissat B."/>
            <person name="Grigoriev I.V."/>
            <person name="Hibbett D.S."/>
            <person name="Martin F."/>
            <person name="Nordberg H.P."/>
            <person name="Cantor M.N."/>
            <person name="Hua S.X."/>
        </authorList>
    </citation>
    <scope>NUCLEOTIDE SEQUENCE [LARGE SCALE GENOMIC DNA]</scope>
    <source>
        <strain evidence="3 4">ATCC 200175</strain>
    </source>
</reference>
<dbReference type="Gene3D" id="2.130.10.10">
    <property type="entry name" value="YVTN repeat-like/Quinoprotein amine dehydrogenase"/>
    <property type="match status" value="1"/>
</dbReference>
<gene>
    <name evidence="3" type="ORF">PAXINDRAFT_102831</name>
</gene>
<accession>A0A0C9T9G8</accession>
<feature type="compositionally biased region" description="Basic and acidic residues" evidence="2">
    <location>
        <begin position="70"/>
        <end position="83"/>
    </location>
</feature>